<name>A0A4Q2TX67_9HYPH</name>
<dbReference type="Proteomes" id="UP000290759">
    <property type="component" value="Unassembled WGS sequence"/>
</dbReference>
<evidence type="ECO:0000313" key="1">
    <source>
        <dbReference type="EMBL" id="RYC28699.1"/>
    </source>
</evidence>
<keyword evidence="2" id="KW-1185">Reference proteome</keyword>
<sequence length="70" mass="7828">MDRWQDYARHDGGVVGYFKSHTTVAFTGGFNTPGGGYRDAWSFTVDRHTRVGTLNRKDRPKVAFSCMGAI</sequence>
<evidence type="ECO:0000313" key="2">
    <source>
        <dbReference type="Proteomes" id="UP000290759"/>
    </source>
</evidence>
<organism evidence="1 2">
    <name type="scientific">Lichenibacterium minor</name>
    <dbReference type="NCBI Taxonomy" id="2316528"/>
    <lineage>
        <taxon>Bacteria</taxon>
        <taxon>Pseudomonadati</taxon>
        <taxon>Pseudomonadota</taxon>
        <taxon>Alphaproteobacteria</taxon>
        <taxon>Hyphomicrobiales</taxon>
        <taxon>Lichenihabitantaceae</taxon>
        <taxon>Lichenibacterium</taxon>
    </lineage>
</organism>
<protein>
    <submittedName>
        <fullName evidence="1">Uncharacterized protein</fullName>
    </submittedName>
</protein>
<comment type="caution">
    <text evidence="1">The sequence shown here is derived from an EMBL/GenBank/DDBJ whole genome shotgun (WGS) entry which is preliminary data.</text>
</comment>
<gene>
    <name evidence="1" type="ORF">D3273_27950</name>
</gene>
<proteinExistence type="predicted"/>
<dbReference type="AlphaFoldDB" id="A0A4Q2TX67"/>
<reference evidence="1 2" key="2">
    <citation type="submission" date="2019-02" db="EMBL/GenBank/DDBJ databases">
        <title>'Lichenibacterium ramalinii' gen. nov. sp. nov., 'Lichenibacterium minor' gen. nov. sp. nov.</title>
        <authorList>
            <person name="Pankratov T."/>
        </authorList>
    </citation>
    <scope>NUCLEOTIDE SEQUENCE [LARGE SCALE GENOMIC DNA]</scope>
    <source>
        <strain evidence="1 2">RmlP026</strain>
    </source>
</reference>
<reference evidence="1 2" key="1">
    <citation type="submission" date="2018-12" db="EMBL/GenBank/DDBJ databases">
        <authorList>
            <person name="Grouzdev D.S."/>
            <person name="Krutkina M.S."/>
        </authorList>
    </citation>
    <scope>NUCLEOTIDE SEQUENCE [LARGE SCALE GENOMIC DNA]</scope>
    <source>
        <strain evidence="1 2">RmlP026</strain>
    </source>
</reference>
<dbReference type="EMBL" id="QYBB01000178">
    <property type="protein sequence ID" value="RYC28699.1"/>
    <property type="molecule type" value="Genomic_DNA"/>
</dbReference>
<accession>A0A4Q2TX67</accession>